<feature type="domain" description="CHAT" evidence="1">
    <location>
        <begin position="419"/>
        <end position="699"/>
    </location>
</feature>
<evidence type="ECO:0000259" key="1">
    <source>
        <dbReference type="Pfam" id="PF12770"/>
    </source>
</evidence>
<sequence length="700" mass="77312">MNLGCSWSRQFALLQLPTDIEKAIKYQAQATQLIPDGHADKQMYLNILGNSWAHRFRVFGDEGDLDKAIQLQVQVVELTPEGHPDRPRNLSNLKNLLAYRHQQFSDPYDFKSGNCIASDGYGAQPHNSNPGHAYIDRSELFDLLEDPESKLVSSQSHAQVIIADPETQIECTLKWAACSVQLGLSPFNACQKLFKLIPRLTWVGVAIQRRYSILIKIGDLVAQAAAWAISVGYYDLAIEWLEKGRSVVWKQLLQLRTPFEDLTAFDPRLSNHLKSISAELEGVGPRKTATAPDSTELPRDFENQESHQLDLAAQWELLLAEARQLPGLDDFLQPQNVQELKKAASDGPLVIINTHPSRCDALIIFPGHEDVMHVPLDRFSHAEAIECRTRMVALIGHRGTDEKRRGFKCYNGVPQDPLRPLSVLWSNVVAPILEALAITHKQPYDELPHIKWCATGALSFLPLHAAGLYDGKSPNAFDLIVSSYTPTLSALLPRNNNTHEPHTGILAVGQASSPGFPPLPKTVEELAIIRKHAGSIPFQQLDGPLATVEATRKAIQNHSWVHIACHASQNRADPSQSAFHLHDGELTLETIAKRGLKNKGLAFLSACQTATGDDELPDEATHLAAGMLMAGFPSVIATLWSIMDEDAPGIAEDVYAELMHDGKMDHTKSARALHKAVGELRKKVGPECIGRWAPFVHIGV</sequence>
<evidence type="ECO:0000313" key="2">
    <source>
        <dbReference type="EMBL" id="CAE6416535.1"/>
    </source>
</evidence>
<reference evidence="2" key="1">
    <citation type="submission" date="2021-01" db="EMBL/GenBank/DDBJ databases">
        <authorList>
            <person name="Kaushik A."/>
        </authorList>
    </citation>
    <scope>NUCLEOTIDE SEQUENCE</scope>
    <source>
        <strain evidence="2">Type strain: AG8-Rh-89/</strain>
    </source>
</reference>
<dbReference type="Pfam" id="PF12770">
    <property type="entry name" value="CHAT"/>
    <property type="match status" value="1"/>
</dbReference>
<dbReference type="InterPro" id="IPR024983">
    <property type="entry name" value="CHAT_dom"/>
</dbReference>
<dbReference type="Proteomes" id="UP000663850">
    <property type="component" value="Unassembled WGS sequence"/>
</dbReference>
<comment type="caution">
    <text evidence="2">The sequence shown here is derived from an EMBL/GenBank/DDBJ whole genome shotgun (WGS) entry which is preliminary data.</text>
</comment>
<name>A0A8H2X5C8_9AGAM</name>
<dbReference type="AlphaFoldDB" id="A0A8H2X5C8"/>
<evidence type="ECO:0000313" key="3">
    <source>
        <dbReference type="Proteomes" id="UP000663850"/>
    </source>
</evidence>
<protein>
    <recommendedName>
        <fullName evidence="1">CHAT domain-containing protein</fullName>
    </recommendedName>
</protein>
<dbReference type="EMBL" id="CAJMWZ010000309">
    <property type="protein sequence ID" value="CAE6416535.1"/>
    <property type="molecule type" value="Genomic_DNA"/>
</dbReference>
<organism evidence="2 3">
    <name type="scientific">Rhizoctonia solani</name>
    <dbReference type="NCBI Taxonomy" id="456999"/>
    <lineage>
        <taxon>Eukaryota</taxon>
        <taxon>Fungi</taxon>
        <taxon>Dikarya</taxon>
        <taxon>Basidiomycota</taxon>
        <taxon>Agaricomycotina</taxon>
        <taxon>Agaricomycetes</taxon>
        <taxon>Cantharellales</taxon>
        <taxon>Ceratobasidiaceae</taxon>
        <taxon>Rhizoctonia</taxon>
    </lineage>
</organism>
<proteinExistence type="predicted"/>
<accession>A0A8H2X5C8</accession>
<gene>
    <name evidence="2" type="ORF">RDB_LOCUS6054</name>
</gene>